<dbReference type="PROSITE" id="PS51625">
    <property type="entry name" value="SAM_MT_TRMB"/>
    <property type="match status" value="1"/>
</dbReference>
<keyword evidence="4 8" id="KW-0489">Methyltransferase</keyword>
<dbReference type="SUPFAM" id="SSF53335">
    <property type="entry name" value="S-adenosyl-L-methionine-dependent methyltransferases"/>
    <property type="match status" value="1"/>
</dbReference>
<dbReference type="PANTHER" id="PTHR23417">
    <property type="entry name" value="3-DEOXY-D-MANNO-OCTULOSONIC-ACID TRANSFERASE/TRNA GUANINE-N 7 - -METHYLTRANSFERASE"/>
    <property type="match status" value="1"/>
</dbReference>
<sequence length="242" mass="27391">MKRYDGNPRDEHQWNEALICMTQPHQSEFSRPVTSNQAGIHPRLAQNLQRHLNTEFQRPVAPHSKAAYQELAIALGDSQRPIVLDSFCGTGMSTAILAARHPDHFVIGIDQSAHRLGKHISASDSNYLLLRANAEDLWQLLLQNGHLLAHHYLLYPNPWPKSKHLQRRIHGHSSFPALLALGGEIEVRSNWQLYLEEFGVAMFLTGRPGTVAQISGEPSLTLFEEKYRLSGHSLWRFHSPPP</sequence>
<gene>
    <name evidence="8" type="ORF">EYC87_09890</name>
</gene>
<evidence type="ECO:0000256" key="5">
    <source>
        <dbReference type="ARBA" id="ARBA00022679"/>
    </source>
</evidence>
<keyword evidence="9" id="KW-1185">Reference proteome</keyword>
<evidence type="ECO:0000256" key="1">
    <source>
        <dbReference type="ARBA" id="ARBA00000142"/>
    </source>
</evidence>
<dbReference type="InterPro" id="IPR003358">
    <property type="entry name" value="tRNA_(Gua-N-7)_MeTrfase_Trmb"/>
</dbReference>
<comment type="function">
    <text evidence="2">Catalyzes the formation of N(7)-methylguanine at position 46 (m7G46) in tRNA.</text>
</comment>
<dbReference type="Proteomes" id="UP001143307">
    <property type="component" value="Unassembled WGS sequence"/>
</dbReference>
<organism evidence="8 9">
    <name type="scientific">Candidatus Seongchinamella marina</name>
    <dbReference type="NCBI Taxonomy" id="2518990"/>
    <lineage>
        <taxon>Bacteria</taxon>
        <taxon>Pseudomonadati</taxon>
        <taxon>Pseudomonadota</taxon>
        <taxon>Gammaproteobacteria</taxon>
        <taxon>Cellvibrionales</taxon>
        <taxon>Halieaceae</taxon>
        <taxon>Seongchinamella</taxon>
    </lineage>
</organism>
<proteinExistence type="predicted"/>
<comment type="caution">
    <text evidence="8">The sequence shown here is derived from an EMBL/GenBank/DDBJ whole genome shotgun (WGS) entry which is preliminary data.</text>
</comment>
<dbReference type="RefSeq" id="WP_279252726.1">
    <property type="nucleotide sequence ID" value="NZ_SHNP01000003.1"/>
</dbReference>
<name>A0ABT3SX97_9GAMM</name>
<keyword evidence="6" id="KW-0949">S-adenosyl-L-methionine</keyword>
<evidence type="ECO:0000313" key="8">
    <source>
        <dbReference type="EMBL" id="MCX2973889.1"/>
    </source>
</evidence>
<dbReference type="GO" id="GO:0008168">
    <property type="term" value="F:methyltransferase activity"/>
    <property type="evidence" value="ECO:0007669"/>
    <property type="project" value="UniProtKB-KW"/>
</dbReference>
<dbReference type="InterPro" id="IPR029063">
    <property type="entry name" value="SAM-dependent_MTases_sf"/>
</dbReference>
<dbReference type="EMBL" id="SHNP01000003">
    <property type="protein sequence ID" value="MCX2973889.1"/>
    <property type="molecule type" value="Genomic_DNA"/>
</dbReference>
<dbReference type="PANTHER" id="PTHR23417:SF14">
    <property type="entry name" value="PENTACOTRIPEPTIDE-REPEAT REGION OF PRORP DOMAIN-CONTAINING PROTEIN"/>
    <property type="match status" value="1"/>
</dbReference>
<keyword evidence="5" id="KW-0808">Transferase</keyword>
<dbReference type="EC" id="2.1.1.33" evidence="3"/>
<dbReference type="GO" id="GO:0032259">
    <property type="term" value="P:methylation"/>
    <property type="evidence" value="ECO:0007669"/>
    <property type="project" value="UniProtKB-KW"/>
</dbReference>
<evidence type="ECO:0000256" key="3">
    <source>
        <dbReference type="ARBA" id="ARBA00011977"/>
    </source>
</evidence>
<evidence type="ECO:0000313" key="9">
    <source>
        <dbReference type="Proteomes" id="UP001143307"/>
    </source>
</evidence>
<accession>A0ABT3SX97</accession>
<dbReference type="Gene3D" id="3.40.50.150">
    <property type="entry name" value="Vaccinia Virus protein VP39"/>
    <property type="match status" value="1"/>
</dbReference>
<dbReference type="Pfam" id="PF02390">
    <property type="entry name" value="Methyltransf_4"/>
    <property type="match status" value="1"/>
</dbReference>
<comment type="catalytic activity">
    <reaction evidence="1">
        <text>guanosine(46) in tRNA + S-adenosyl-L-methionine = N(7)-methylguanosine(46) in tRNA + S-adenosyl-L-homocysteine</text>
        <dbReference type="Rhea" id="RHEA:42708"/>
        <dbReference type="Rhea" id="RHEA-COMP:10188"/>
        <dbReference type="Rhea" id="RHEA-COMP:10189"/>
        <dbReference type="ChEBI" id="CHEBI:57856"/>
        <dbReference type="ChEBI" id="CHEBI:59789"/>
        <dbReference type="ChEBI" id="CHEBI:74269"/>
        <dbReference type="ChEBI" id="CHEBI:74480"/>
        <dbReference type="EC" id="2.1.1.33"/>
    </reaction>
</comment>
<evidence type="ECO:0000256" key="4">
    <source>
        <dbReference type="ARBA" id="ARBA00022603"/>
    </source>
</evidence>
<evidence type="ECO:0000256" key="7">
    <source>
        <dbReference type="ARBA" id="ARBA00022694"/>
    </source>
</evidence>
<protein>
    <recommendedName>
        <fullName evidence="3">tRNA (guanine(46)-N(7))-methyltransferase</fullName>
        <ecNumber evidence="3">2.1.1.33</ecNumber>
    </recommendedName>
</protein>
<reference evidence="8" key="1">
    <citation type="submission" date="2019-02" db="EMBL/GenBank/DDBJ databases">
        <authorList>
            <person name="Li S.-H."/>
        </authorList>
    </citation>
    <scope>NUCLEOTIDE SEQUENCE</scope>
    <source>
        <strain evidence="8">IMCC8485</strain>
    </source>
</reference>
<evidence type="ECO:0000256" key="6">
    <source>
        <dbReference type="ARBA" id="ARBA00022691"/>
    </source>
</evidence>
<keyword evidence="7" id="KW-0819">tRNA processing</keyword>
<evidence type="ECO:0000256" key="2">
    <source>
        <dbReference type="ARBA" id="ARBA00003015"/>
    </source>
</evidence>